<evidence type="ECO:0000313" key="2">
    <source>
        <dbReference type="EMBL" id="EJK49073.1"/>
    </source>
</evidence>
<dbReference type="Proteomes" id="UP000266841">
    <property type="component" value="Unassembled WGS sequence"/>
</dbReference>
<gene>
    <name evidence="2" type="ORF">THAOC_32084</name>
</gene>
<feature type="region of interest" description="Disordered" evidence="1">
    <location>
        <begin position="143"/>
        <end position="171"/>
    </location>
</feature>
<protein>
    <submittedName>
        <fullName evidence="2">Uncharacterized protein</fullName>
    </submittedName>
</protein>
<dbReference type="AlphaFoldDB" id="K0R6R8"/>
<evidence type="ECO:0000313" key="3">
    <source>
        <dbReference type="Proteomes" id="UP000266841"/>
    </source>
</evidence>
<reference evidence="2 3" key="1">
    <citation type="journal article" date="2012" name="Genome Biol.">
        <title>Genome and low-iron response of an oceanic diatom adapted to chronic iron limitation.</title>
        <authorList>
            <person name="Lommer M."/>
            <person name="Specht M."/>
            <person name="Roy A.S."/>
            <person name="Kraemer L."/>
            <person name="Andreson R."/>
            <person name="Gutowska M.A."/>
            <person name="Wolf J."/>
            <person name="Bergner S.V."/>
            <person name="Schilhabel M.B."/>
            <person name="Klostermeier U.C."/>
            <person name="Beiko R.G."/>
            <person name="Rosenstiel P."/>
            <person name="Hippler M."/>
            <person name="Laroche J."/>
        </authorList>
    </citation>
    <scope>NUCLEOTIDE SEQUENCE [LARGE SCALE GENOMIC DNA]</scope>
    <source>
        <strain evidence="2 3">CCMP1005</strain>
    </source>
</reference>
<feature type="region of interest" description="Disordered" evidence="1">
    <location>
        <begin position="87"/>
        <end position="109"/>
    </location>
</feature>
<dbReference type="OrthoDB" id="2967263at2759"/>
<dbReference type="EMBL" id="AGNL01045148">
    <property type="protein sequence ID" value="EJK49073.1"/>
    <property type="molecule type" value="Genomic_DNA"/>
</dbReference>
<feature type="compositionally biased region" description="Polar residues" evidence="1">
    <location>
        <begin position="153"/>
        <end position="163"/>
    </location>
</feature>
<proteinExistence type="predicted"/>
<keyword evidence="3" id="KW-1185">Reference proteome</keyword>
<comment type="caution">
    <text evidence="2">The sequence shown here is derived from an EMBL/GenBank/DDBJ whole genome shotgun (WGS) entry which is preliminary data.</text>
</comment>
<feature type="compositionally biased region" description="Basic and acidic residues" evidence="1">
    <location>
        <begin position="87"/>
        <end position="98"/>
    </location>
</feature>
<organism evidence="2 3">
    <name type="scientific">Thalassiosira oceanica</name>
    <name type="common">Marine diatom</name>
    <dbReference type="NCBI Taxonomy" id="159749"/>
    <lineage>
        <taxon>Eukaryota</taxon>
        <taxon>Sar</taxon>
        <taxon>Stramenopiles</taxon>
        <taxon>Ochrophyta</taxon>
        <taxon>Bacillariophyta</taxon>
        <taxon>Coscinodiscophyceae</taxon>
        <taxon>Thalassiosirophycidae</taxon>
        <taxon>Thalassiosirales</taxon>
        <taxon>Thalassiosiraceae</taxon>
        <taxon>Thalassiosira</taxon>
    </lineage>
</organism>
<sequence length="447" mass="49666">MFDHFCNGQTPDREIFDQVFDHVFRCGGQPAASMSEEHQRIRRKLNGKSIGGIGIFKSIRLGSGVHAVSLVLLASLPINCGDRRGAYHNRGPVEHEVQPADQIPPAPRRRPLRSSVAILDGPPLDSVPVEDSKTSWMRLGKAAKASGEKSRSRGLTQARSPPQSHAVWEEQGATWRKARDRYIAGMADDGRAKRLGDLSRLNSDLMTTVASFVGASRELLNLALTCKSFGWRQPGAALDWSLSEEVARQVVLSGRNDIEGVRRTLPQYVSGRETWLSILHESESEDPLKFDTLFGRGIEHQARNRKSVRFTNVDGRGISTAVASNYVMESGIHYAEFQMTAGHPSFGIVRPIWTNWDEEEEDNVGPWEGDGQAGDTTGMLLNLDEGTLTVYKNNRRLDVMKYGLSGPYCWYATLREDSTVAMKSIEPPSALETDDRIELLILYLMGL</sequence>
<accession>K0R6R8</accession>
<evidence type="ECO:0000256" key="1">
    <source>
        <dbReference type="SAM" id="MobiDB-lite"/>
    </source>
</evidence>
<name>K0R6R8_THAOC</name>